<protein>
    <submittedName>
        <fullName evidence="1">Uncharacterized protein</fullName>
    </submittedName>
</protein>
<keyword evidence="2" id="KW-1185">Reference proteome</keyword>
<dbReference type="AlphaFoldDB" id="A0AA40BWL3"/>
<dbReference type="Pfam" id="PF07173">
    <property type="entry name" value="GRDP-like"/>
    <property type="match status" value="1"/>
</dbReference>
<proteinExistence type="predicted"/>
<accession>A0AA40BWL3</accession>
<comment type="caution">
    <text evidence="1">The sequence shown here is derived from an EMBL/GenBank/DDBJ whole genome shotgun (WGS) entry which is preliminary data.</text>
</comment>
<reference evidence="1" key="1">
    <citation type="submission" date="2023-06" db="EMBL/GenBank/DDBJ databases">
        <title>Genome-scale phylogeny and comparative genomics of the fungal order Sordariales.</title>
        <authorList>
            <consortium name="Lawrence Berkeley National Laboratory"/>
            <person name="Hensen N."/>
            <person name="Bonometti L."/>
            <person name="Westerberg I."/>
            <person name="Brannstrom I.O."/>
            <person name="Guillou S."/>
            <person name="Cros-Aarteil S."/>
            <person name="Calhoun S."/>
            <person name="Haridas S."/>
            <person name="Kuo A."/>
            <person name="Mondo S."/>
            <person name="Pangilinan J."/>
            <person name="Riley R."/>
            <person name="Labutti K."/>
            <person name="Andreopoulos B."/>
            <person name="Lipzen A."/>
            <person name="Chen C."/>
            <person name="Yanf M."/>
            <person name="Daum C."/>
            <person name="Ng V."/>
            <person name="Clum A."/>
            <person name="Steindorff A."/>
            <person name="Ohm R."/>
            <person name="Martin F."/>
            <person name="Silar P."/>
            <person name="Natvig D."/>
            <person name="Lalanne C."/>
            <person name="Gautier V."/>
            <person name="Ament-Velasquez S.L."/>
            <person name="Kruys A."/>
            <person name="Hutchinson M.I."/>
            <person name="Powell A.J."/>
            <person name="Barry K."/>
            <person name="Miller A.N."/>
            <person name="Grigoriev I.V."/>
            <person name="Debuchy R."/>
            <person name="Gladieux P."/>
            <person name="Thoren M.H."/>
            <person name="Johannesson H."/>
        </authorList>
    </citation>
    <scope>NUCLEOTIDE SEQUENCE</scope>
    <source>
        <strain evidence="1">CBS 606.72</strain>
    </source>
</reference>
<name>A0AA40BWL3_9PEZI</name>
<evidence type="ECO:0000313" key="2">
    <source>
        <dbReference type="Proteomes" id="UP001175000"/>
    </source>
</evidence>
<dbReference type="PANTHER" id="PTHR34365:SF7">
    <property type="entry name" value="GLYCINE-RICH DOMAIN-CONTAINING PROTEIN 1"/>
    <property type="match status" value="1"/>
</dbReference>
<organism evidence="1 2">
    <name type="scientific">Immersiella caudata</name>
    <dbReference type="NCBI Taxonomy" id="314043"/>
    <lineage>
        <taxon>Eukaryota</taxon>
        <taxon>Fungi</taxon>
        <taxon>Dikarya</taxon>
        <taxon>Ascomycota</taxon>
        <taxon>Pezizomycotina</taxon>
        <taxon>Sordariomycetes</taxon>
        <taxon>Sordariomycetidae</taxon>
        <taxon>Sordariales</taxon>
        <taxon>Lasiosphaeriaceae</taxon>
        <taxon>Immersiella</taxon>
    </lineage>
</organism>
<evidence type="ECO:0000313" key="1">
    <source>
        <dbReference type="EMBL" id="KAK0616431.1"/>
    </source>
</evidence>
<sequence length="471" mass="51398">MTRLYLPPFVNAIRSLVAASHSLRQPRKHPDTSSPVIVVEKSADISLDGVPTAEFCAIHLQLLELFADLRGRVEEWGRNSGMGAEEVWETFVKLAVARFTCWFQHASRSTIEMETSVPPLDVLMAWHSFMLNPHAYQVFSKAARSDGAGNEGILWPELQRSISPDGEGGGSLRWKLSGRDVEAADRLGLHADMLGFLMETLEASKCDTLVDSLSELCRDSLGRETKLQKLLETYHELSQTGFAYRNLGLDFDLASAVQRQTVFALKMTRFGWHHSPFCAAAIEQARERYRCFFSLIPSLPAGENAVPTLDIDLVWHTHQLSPAEYANFSKAMTGGRFVNHNDTITEEVASSGSKNTGTRYREQFGEVYSICLSWYCQAARLAPDKRLSRADIEQIRDAIASERRRRKLDLASCRCNETVVLTGLFGAGGVGECAPPVDTCGSGCGGGGGGECAAPNASCDGNCGGCGGCGG</sequence>
<dbReference type="EMBL" id="JAULSU010000005">
    <property type="protein sequence ID" value="KAK0616431.1"/>
    <property type="molecule type" value="Genomic_DNA"/>
</dbReference>
<dbReference type="PANTHER" id="PTHR34365">
    <property type="entry name" value="ENOLASE (DUF1399)"/>
    <property type="match status" value="1"/>
</dbReference>
<dbReference type="InterPro" id="IPR009836">
    <property type="entry name" value="GRDP-like"/>
</dbReference>
<dbReference type="Proteomes" id="UP001175000">
    <property type="component" value="Unassembled WGS sequence"/>
</dbReference>
<gene>
    <name evidence="1" type="ORF">B0T14DRAFT_482668</name>
</gene>